<keyword evidence="6" id="KW-1185">Reference proteome</keyword>
<proteinExistence type="predicted"/>
<feature type="signal peptide" evidence="4">
    <location>
        <begin position="1"/>
        <end position="22"/>
    </location>
</feature>
<keyword evidence="3" id="KW-0574">Periplasm</keyword>
<sequence>MKPLLFSASAFALLAMPVAASAETWKMSAHAPDGNYLTQTARSFAEDVERLTDGALKIDVVSNSVLLKRADLKRGVQRGIVPIGEVLVSALGNEDAIYSADAVPLLATTFEDAKKLWDATKPIYQEKFAEDGLVMLYSAPWPPQGIYMQTEVKDASSFEGVKFRAYNPATARLAELMGAVPATIATSEISQAFSTGVISGMITSPTTGVDSQAWDYVPYYYDVKAFIPKNVILVNKDAYDALPADVAAAVQEASDLAEARGWEAAVAATKSATDTLAENGMQVIETPEGLRADFDTIAKTMSAEWAAETGEEGQAVIDALSK</sequence>
<dbReference type="CDD" id="cd13602">
    <property type="entry name" value="PBP2_TRAP_BpDctp6_7"/>
    <property type="match status" value="1"/>
</dbReference>
<dbReference type="GO" id="GO:0055085">
    <property type="term" value="P:transmembrane transport"/>
    <property type="evidence" value="ECO:0007669"/>
    <property type="project" value="InterPro"/>
</dbReference>
<dbReference type="EMBL" id="FNOI01000009">
    <property type="protein sequence ID" value="SDX56431.1"/>
    <property type="molecule type" value="Genomic_DNA"/>
</dbReference>
<accession>A0A1H3CQK6</accession>
<dbReference type="PANTHER" id="PTHR33376">
    <property type="match status" value="1"/>
</dbReference>
<name>A0A1H3CQK6_9RHOB</name>
<dbReference type="AlphaFoldDB" id="A0A1H3CQK6"/>
<dbReference type="Gene3D" id="3.40.190.170">
    <property type="entry name" value="Bacterial extracellular solute-binding protein, family 7"/>
    <property type="match status" value="1"/>
</dbReference>
<dbReference type="Pfam" id="PF03480">
    <property type="entry name" value="DctP"/>
    <property type="match status" value="1"/>
</dbReference>
<dbReference type="STRING" id="670155.SAMN04488001_3522"/>
<dbReference type="OrthoDB" id="9783941at2"/>
<evidence type="ECO:0000256" key="3">
    <source>
        <dbReference type="ARBA" id="ARBA00022764"/>
    </source>
</evidence>
<evidence type="ECO:0000313" key="6">
    <source>
        <dbReference type="Proteomes" id="UP000199441"/>
    </source>
</evidence>
<dbReference type="PANTHER" id="PTHR33376:SF4">
    <property type="entry name" value="SIALIC ACID-BINDING PERIPLASMIC PROTEIN SIAP"/>
    <property type="match status" value="1"/>
</dbReference>
<feature type="chain" id="PRO_5011713689" evidence="4">
    <location>
        <begin position="23"/>
        <end position="322"/>
    </location>
</feature>
<evidence type="ECO:0000313" key="5">
    <source>
        <dbReference type="EMBL" id="SDX56431.1"/>
    </source>
</evidence>
<dbReference type="Proteomes" id="UP000199441">
    <property type="component" value="Unassembled WGS sequence"/>
</dbReference>
<gene>
    <name evidence="5" type="ORF">SAMN04488001_3522</name>
</gene>
<evidence type="ECO:0000256" key="2">
    <source>
        <dbReference type="ARBA" id="ARBA00022729"/>
    </source>
</evidence>
<dbReference type="InterPro" id="IPR018389">
    <property type="entry name" value="DctP_fam"/>
</dbReference>
<organism evidence="5 6">
    <name type="scientific">Litoreibacter albidus</name>
    <dbReference type="NCBI Taxonomy" id="670155"/>
    <lineage>
        <taxon>Bacteria</taxon>
        <taxon>Pseudomonadati</taxon>
        <taxon>Pseudomonadota</taxon>
        <taxon>Alphaproteobacteria</taxon>
        <taxon>Rhodobacterales</taxon>
        <taxon>Roseobacteraceae</taxon>
        <taxon>Litoreibacter</taxon>
    </lineage>
</organism>
<protein>
    <submittedName>
        <fullName evidence="5">TRAP-type C4-dicarboxylate transport system, substrate-binding protein</fullName>
    </submittedName>
</protein>
<comment type="subcellular location">
    <subcellularLocation>
        <location evidence="1">Periplasm</location>
    </subcellularLocation>
</comment>
<dbReference type="NCBIfam" id="NF037995">
    <property type="entry name" value="TRAP_S1"/>
    <property type="match status" value="1"/>
</dbReference>
<dbReference type="InterPro" id="IPR038404">
    <property type="entry name" value="TRAP_DctP_sf"/>
</dbReference>
<dbReference type="RefSeq" id="WP_089948473.1">
    <property type="nucleotide sequence ID" value="NZ_FNOI01000009.1"/>
</dbReference>
<evidence type="ECO:0000256" key="4">
    <source>
        <dbReference type="SAM" id="SignalP"/>
    </source>
</evidence>
<evidence type="ECO:0000256" key="1">
    <source>
        <dbReference type="ARBA" id="ARBA00004418"/>
    </source>
</evidence>
<dbReference type="GO" id="GO:0042597">
    <property type="term" value="C:periplasmic space"/>
    <property type="evidence" value="ECO:0007669"/>
    <property type="project" value="UniProtKB-SubCell"/>
</dbReference>
<reference evidence="6" key="1">
    <citation type="submission" date="2016-10" db="EMBL/GenBank/DDBJ databases">
        <authorList>
            <person name="Varghese N."/>
            <person name="Submissions S."/>
        </authorList>
    </citation>
    <scope>NUCLEOTIDE SEQUENCE [LARGE SCALE GENOMIC DNA]</scope>
    <source>
        <strain evidence="6">DSM 26922</strain>
    </source>
</reference>
<keyword evidence="2 4" id="KW-0732">Signal</keyword>